<protein>
    <submittedName>
        <fullName evidence="1">Uncharacterized protein</fullName>
    </submittedName>
</protein>
<accession>A0ACD3AKW8</accession>
<keyword evidence="2" id="KW-1185">Reference proteome</keyword>
<name>A0ACD3AKW8_9AGAR</name>
<proteinExistence type="predicted"/>
<evidence type="ECO:0000313" key="2">
    <source>
        <dbReference type="Proteomes" id="UP000308600"/>
    </source>
</evidence>
<dbReference type="EMBL" id="ML208423">
    <property type="protein sequence ID" value="TFK65884.1"/>
    <property type="molecule type" value="Genomic_DNA"/>
</dbReference>
<sequence length="285" mass="31633">MSSAHPSPEFYMVQNLRYAIAAAYTVQVFEWIAAFPDEVKLIHRTRWCSVKVAYLLCRYYPLLSFPVLMWAYLGNYSREFCAPVIQPVGALFAPFQVFPQGRRCSILAALAACFGAVVAISVWVFCSGASALPSEMYQTLRNTGCFSNYAGDVMGLRLGIVLLTATLMDLVSLIIVIWHCRKALSSGWELATYFIRQGLASFALISMANGVAAILYFESGSSFSRSGLPFAFTICNVIACRVTLQLREKAEETDEEPEDETSKVYSFTVSSSPGLMENDPWLIDD</sequence>
<gene>
    <name evidence="1" type="ORF">BDN72DRAFT_177184</name>
</gene>
<organism evidence="1 2">
    <name type="scientific">Pluteus cervinus</name>
    <dbReference type="NCBI Taxonomy" id="181527"/>
    <lineage>
        <taxon>Eukaryota</taxon>
        <taxon>Fungi</taxon>
        <taxon>Dikarya</taxon>
        <taxon>Basidiomycota</taxon>
        <taxon>Agaricomycotina</taxon>
        <taxon>Agaricomycetes</taxon>
        <taxon>Agaricomycetidae</taxon>
        <taxon>Agaricales</taxon>
        <taxon>Pluteineae</taxon>
        <taxon>Pluteaceae</taxon>
        <taxon>Pluteus</taxon>
    </lineage>
</organism>
<dbReference type="Proteomes" id="UP000308600">
    <property type="component" value="Unassembled WGS sequence"/>
</dbReference>
<reference evidence="1 2" key="1">
    <citation type="journal article" date="2019" name="Nat. Ecol. Evol.">
        <title>Megaphylogeny resolves global patterns of mushroom evolution.</title>
        <authorList>
            <person name="Varga T."/>
            <person name="Krizsan K."/>
            <person name="Foldi C."/>
            <person name="Dima B."/>
            <person name="Sanchez-Garcia M."/>
            <person name="Sanchez-Ramirez S."/>
            <person name="Szollosi G.J."/>
            <person name="Szarkandi J.G."/>
            <person name="Papp V."/>
            <person name="Albert L."/>
            <person name="Andreopoulos W."/>
            <person name="Angelini C."/>
            <person name="Antonin V."/>
            <person name="Barry K.W."/>
            <person name="Bougher N.L."/>
            <person name="Buchanan P."/>
            <person name="Buyck B."/>
            <person name="Bense V."/>
            <person name="Catcheside P."/>
            <person name="Chovatia M."/>
            <person name="Cooper J."/>
            <person name="Damon W."/>
            <person name="Desjardin D."/>
            <person name="Finy P."/>
            <person name="Geml J."/>
            <person name="Haridas S."/>
            <person name="Hughes K."/>
            <person name="Justo A."/>
            <person name="Karasinski D."/>
            <person name="Kautmanova I."/>
            <person name="Kiss B."/>
            <person name="Kocsube S."/>
            <person name="Kotiranta H."/>
            <person name="LaButti K.M."/>
            <person name="Lechner B.E."/>
            <person name="Liimatainen K."/>
            <person name="Lipzen A."/>
            <person name="Lukacs Z."/>
            <person name="Mihaltcheva S."/>
            <person name="Morgado L.N."/>
            <person name="Niskanen T."/>
            <person name="Noordeloos M.E."/>
            <person name="Ohm R.A."/>
            <person name="Ortiz-Santana B."/>
            <person name="Ovrebo C."/>
            <person name="Racz N."/>
            <person name="Riley R."/>
            <person name="Savchenko A."/>
            <person name="Shiryaev A."/>
            <person name="Soop K."/>
            <person name="Spirin V."/>
            <person name="Szebenyi C."/>
            <person name="Tomsovsky M."/>
            <person name="Tulloss R.E."/>
            <person name="Uehling J."/>
            <person name="Grigoriev I.V."/>
            <person name="Vagvolgyi C."/>
            <person name="Papp T."/>
            <person name="Martin F.M."/>
            <person name="Miettinen O."/>
            <person name="Hibbett D.S."/>
            <person name="Nagy L.G."/>
        </authorList>
    </citation>
    <scope>NUCLEOTIDE SEQUENCE [LARGE SCALE GENOMIC DNA]</scope>
    <source>
        <strain evidence="1 2">NL-1719</strain>
    </source>
</reference>
<evidence type="ECO:0000313" key="1">
    <source>
        <dbReference type="EMBL" id="TFK65884.1"/>
    </source>
</evidence>